<name>A0A061IRT3_TRYRA</name>
<reference evidence="5 6" key="1">
    <citation type="submission" date="2013-07" db="EMBL/GenBank/DDBJ databases">
        <authorList>
            <person name="Stoco P.H."/>
            <person name="Wagner G."/>
            <person name="Gerber A."/>
            <person name="Zaha A."/>
            <person name="Thompson C."/>
            <person name="Bartholomeu D.C."/>
            <person name="Luckemeyer D.D."/>
            <person name="Bahia D."/>
            <person name="Loreto E."/>
            <person name="Prestes E.B."/>
            <person name="Lima F.M."/>
            <person name="Rodrigues-Luiz G."/>
            <person name="Vallejo G.A."/>
            <person name="Filho J.F."/>
            <person name="Monteiro K.M."/>
            <person name="Tyler K.M."/>
            <person name="de Almeida L.G."/>
            <person name="Ortiz M.F."/>
            <person name="Siervo M.A."/>
            <person name="de Moraes M.H."/>
            <person name="Cunha O.L."/>
            <person name="Mendonca-Neto R."/>
            <person name="Silva R."/>
            <person name="Teixeira S.M."/>
            <person name="Murta S.M."/>
            <person name="Sincero T.C."/>
            <person name="Mendes T.A."/>
            <person name="Urmenyi T.P."/>
            <person name="Silva V.G."/>
            <person name="da Rocha W.D."/>
            <person name="Andersson B."/>
            <person name="Romanha A.J."/>
            <person name="Steindel M."/>
            <person name="de Vasconcelos A.T."/>
            <person name="Grisard E.C."/>
        </authorList>
    </citation>
    <scope>NUCLEOTIDE SEQUENCE [LARGE SCALE GENOMIC DNA]</scope>
    <source>
        <strain evidence="5 6">SC58</strain>
    </source>
</reference>
<organism evidence="5 6">
    <name type="scientific">Trypanosoma rangeli SC58</name>
    <dbReference type="NCBI Taxonomy" id="429131"/>
    <lineage>
        <taxon>Eukaryota</taxon>
        <taxon>Discoba</taxon>
        <taxon>Euglenozoa</taxon>
        <taxon>Kinetoplastea</taxon>
        <taxon>Metakinetoplastina</taxon>
        <taxon>Trypanosomatida</taxon>
        <taxon>Trypanosomatidae</taxon>
        <taxon>Trypanosoma</taxon>
        <taxon>Herpetosoma</taxon>
    </lineage>
</organism>
<evidence type="ECO:0000259" key="3">
    <source>
        <dbReference type="Pfam" id="PF11038"/>
    </source>
</evidence>
<proteinExistence type="predicted"/>
<dbReference type="InterPro" id="IPR021282">
    <property type="entry name" value="Dispersed_gene_fam_prot1_dom5"/>
</dbReference>
<sequence>MLRNATWERNATHPHAALELTLPVDDRYFVGVDEKIVLRYVSRALHGGCSGTLQGEFTITSNTPPGLTRALLLLDGIGAGTAAVAVAVGSGFGALADMQTLGVFAMVKCTPAWERGSFALLPYFLSVFAGFGPLWMVAGNALIVAAFACVHYAATVAYRRCRGTDATSAWAAMRFPGLTYVVAYVMHPGICACSVFILAMPDARLQHYVIGSIGVLYGLAFPAGVCLFFTRRRRADFTEYTAFSTRPLPVRWLYPVGYWGPPAQQQMYGGVLAQVRDGGAYRCVFELSPVCLVGALATLPLPMESCSHLYFCMAAVLLLGACVLLYANMMRSLFLTVMHAAGLALLGALCLTNAAGHLLPGDGWVRAHAVVVLLLLCVLLAVTAYNLVLWYVESRNWRHLRERRKAPYPCSTGNHHAEKEENNGDEAVSPKESAA</sequence>
<dbReference type="Pfam" id="PF11038">
    <property type="entry name" value="DGF-1_5"/>
    <property type="match status" value="1"/>
</dbReference>
<feature type="transmembrane region" description="Helical" evidence="2">
    <location>
        <begin position="205"/>
        <end position="229"/>
    </location>
</feature>
<dbReference type="OrthoDB" id="252488at2759"/>
<evidence type="ECO:0000313" key="5">
    <source>
        <dbReference type="EMBL" id="ESL05198.1"/>
    </source>
</evidence>
<keyword evidence="6" id="KW-1185">Reference proteome</keyword>
<feature type="transmembrane region" description="Helical" evidence="2">
    <location>
        <begin position="178"/>
        <end position="199"/>
    </location>
</feature>
<feature type="domain" description="Dispersed gene family protein 1 C-terminal" evidence="4">
    <location>
        <begin position="136"/>
        <end position="394"/>
    </location>
</feature>
<evidence type="ECO:0000256" key="1">
    <source>
        <dbReference type="SAM" id="MobiDB-lite"/>
    </source>
</evidence>
<feature type="transmembrane region" description="Helical" evidence="2">
    <location>
        <begin position="283"/>
        <end position="301"/>
    </location>
</feature>
<dbReference type="Pfam" id="PF11040">
    <property type="entry name" value="DGF-1_C"/>
    <property type="match status" value="1"/>
</dbReference>
<evidence type="ECO:0000313" key="6">
    <source>
        <dbReference type="Proteomes" id="UP000031737"/>
    </source>
</evidence>
<evidence type="ECO:0000256" key="2">
    <source>
        <dbReference type="SAM" id="Phobius"/>
    </source>
</evidence>
<dbReference type="Proteomes" id="UP000031737">
    <property type="component" value="Unassembled WGS sequence"/>
</dbReference>
<protein>
    <submittedName>
        <fullName evidence="5">Uncharacterized protein</fullName>
    </submittedName>
</protein>
<keyword evidence="2" id="KW-1133">Transmembrane helix</keyword>
<dbReference type="EMBL" id="AUPL01007172">
    <property type="protein sequence ID" value="ESL05198.1"/>
    <property type="molecule type" value="Genomic_DNA"/>
</dbReference>
<dbReference type="AlphaFoldDB" id="A0A061IRT3"/>
<feature type="transmembrane region" description="Helical" evidence="2">
    <location>
        <begin position="367"/>
        <end position="392"/>
    </location>
</feature>
<keyword evidence="2" id="KW-0472">Membrane</keyword>
<feature type="transmembrane region" description="Helical" evidence="2">
    <location>
        <begin position="141"/>
        <end position="158"/>
    </location>
</feature>
<evidence type="ECO:0000259" key="4">
    <source>
        <dbReference type="Pfam" id="PF11040"/>
    </source>
</evidence>
<dbReference type="VEuPathDB" id="TriTrypDB:TRSC58_07172"/>
<keyword evidence="2" id="KW-0812">Transmembrane</keyword>
<feature type="transmembrane region" description="Helical" evidence="2">
    <location>
        <begin position="70"/>
        <end position="96"/>
    </location>
</feature>
<feature type="region of interest" description="Disordered" evidence="1">
    <location>
        <begin position="410"/>
        <end position="435"/>
    </location>
</feature>
<gene>
    <name evidence="5" type="ORF">TRSC58_07172</name>
</gene>
<accession>A0A061IRT3</accession>
<comment type="caution">
    <text evidence="5">The sequence shown here is derived from an EMBL/GenBank/DDBJ whole genome shotgun (WGS) entry which is preliminary data.</text>
</comment>
<feature type="transmembrane region" description="Helical" evidence="2">
    <location>
        <begin position="333"/>
        <end position="355"/>
    </location>
</feature>
<feature type="transmembrane region" description="Helical" evidence="2">
    <location>
        <begin position="307"/>
        <end position="326"/>
    </location>
</feature>
<feature type="domain" description="Dispersed gene family protein 1" evidence="3">
    <location>
        <begin position="1"/>
        <end position="61"/>
    </location>
</feature>
<dbReference type="InterPro" id="IPR021053">
    <property type="entry name" value="Dispersed_gene_fam_prot1_C"/>
</dbReference>